<organism evidence="2 3">
    <name type="scientific">Rhodofomes roseus</name>
    <dbReference type="NCBI Taxonomy" id="34475"/>
    <lineage>
        <taxon>Eukaryota</taxon>
        <taxon>Fungi</taxon>
        <taxon>Dikarya</taxon>
        <taxon>Basidiomycota</taxon>
        <taxon>Agaricomycotina</taxon>
        <taxon>Agaricomycetes</taxon>
        <taxon>Polyporales</taxon>
        <taxon>Rhodofomes</taxon>
    </lineage>
</organism>
<feature type="compositionally biased region" description="Polar residues" evidence="1">
    <location>
        <begin position="225"/>
        <end position="235"/>
    </location>
</feature>
<feature type="compositionally biased region" description="Polar residues" evidence="1">
    <location>
        <begin position="303"/>
        <end position="313"/>
    </location>
</feature>
<evidence type="ECO:0000256" key="1">
    <source>
        <dbReference type="SAM" id="MobiDB-lite"/>
    </source>
</evidence>
<evidence type="ECO:0000313" key="3">
    <source>
        <dbReference type="Proteomes" id="UP000298390"/>
    </source>
</evidence>
<comment type="caution">
    <text evidence="2">The sequence shown here is derived from an EMBL/GenBank/DDBJ whole genome shotgun (WGS) entry which is preliminary data.</text>
</comment>
<name>A0A4Y9YDR5_9APHY</name>
<sequence length="472" mass="52069">MVEPLRDPDLTAAAQGLQACKYIAYVYHIIDLPIPRRLDHKCRIALVGRGPCQQDDDADIDASMCVPISPTTDHPFSRKPVPTRLSFPFPNCYQYSMAVPIVRIPTKFFYDHTNAVAIPPYDLFSVKAYMSEDHRKRAALQAARSQPAAEPLSDEDSVELRSTRAASIPVAGERDAEEVPALLSDATPSWTTQPAADVLGSGPQSVNCSAGTHGGDNTTEPKHTAPNNVDGYSTNHARDGKLRDPGYLDRSQVGMTRTALAPDASDACVRITADAQAHCSVESFGERSVIRHYGRLDGVDDGQSGSSTPSMIESISDRPRSASPAPSDLLYRVFLGNPDEDRDIIPLVSISLDLAEVSEVNNPMAFLREVEDIQWLVVEHRRRQARAAWEHEECSDVTSFDTSWTGVDADLQRDTPARNDKKNSDTYHTVMLKVKACAMRVRRRWGNLNVLKVLRAIPTSLKSTYRVTFHAS</sequence>
<proteinExistence type="predicted"/>
<accession>A0A4Y9YDR5</accession>
<protein>
    <submittedName>
        <fullName evidence="2">Uncharacterized protein</fullName>
    </submittedName>
</protein>
<reference evidence="2 3" key="1">
    <citation type="submission" date="2019-01" db="EMBL/GenBank/DDBJ databases">
        <title>Genome sequencing of the rare red list fungi Fomitopsis rosea.</title>
        <authorList>
            <person name="Buettner E."/>
            <person name="Kellner H."/>
        </authorList>
    </citation>
    <scope>NUCLEOTIDE SEQUENCE [LARGE SCALE GENOMIC DNA]</scope>
    <source>
        <strain evidence="2 3">DSM 105464</strain>
    </source>
</reference>
<dbReference type="STRING" id="34475.A0A4Y9YDR5"/>
<evidence type="ECO:0000313" key="2">
    <source>
        <dbReference type="EMBL" id="TFY60686.1"/>
    </source>
</evidence>
<dbReference type="EMBL" id="SEKV01000242">
    <property type="protein sequence ID" value="TFY60686.1"/>
    <property type="molecule type" value="Genomic_DNA"/>
</dbReference>
<dbReference type="Proteomes" id="UP000298390">
    <property type="component" value="Unassembled WGS sequence"/>
</dbReference>
<feature type="region of interest" description="Disordered" evidence="1">
    <location>
        <begin position="208"/>
        <end position="245"/>
    </location>
</feature>
<feature type="region of interest" description="Disordered" evidence="1">
    <location>
        <begin position="296"/>
        <end position="324"/>
    </location>
</feature>
<dbReference type="AlphaFoldDB" id="A0A4Y9YDR5"/>
<feature type="region of interest" description="Disordered" evidence="1">
    <location>
        <begin position="141"/>
        <end position="176"/>
    </location>
</feature>
<gene>
    <name evidence="2" type="ORF">EVJ58_g4993</name>
</gene>
<dbReference type="PROSITE" id="PS51257">
    <property type="entry name" value="PROKAR_LIPOPROTEIN"/>
    <property type="match status" value="1"/>
</dbReference>
<feature type="compositionally biased region" description="Basic and acidic residues" evidence="1">
    <location>
        <begin position="236"/>
        <end position="245"/>
    </location>
</feature>
<feature type="compositionally biased region" description="Polar residues" evidence="1">
    <location>
        <begin position="208"/>
        <end position="218"/>
    </location>
</feature>